<feature type="compositionally biased region" description="Acidic residues" evidence="1">
    <location>
        <begin position="39"/>
        <end position="50"/>
    </location>
</feature>
<dbReference type="NCBIfam" id="TIGR02241">
    <property type="entry name" value="conserved hypothetical phage tail region protein"/>
    <property type="match status" value="1"/>
</dbReference>
<dbReference type="InterPro" id="IPR010667">
    <property type="entry name" value="Phage_T4_Gp19"/>
</dbReference>
<evidence type="ECO:0000256" key="1">
    <source>
        <dbReference type="SAM" id="MobiDB-lite"/>
    </source>
</evidence>
<feature type="region of interest" description="Disordered" evidence="1">
    <location>
        <begin position="1"/>
        <end position="86"/>
    </location>
</feature>
<dbReference type="Proteomes" id="UP001596398">
    <property type="component" value="Unassembled WGS sequence"/>
</dbReference>
<sequence>MSGRRPKKGPDEPEEPNRHPRRPDGPFDGKKGGDRESVGDDPDPVEEGSEPTDGNAEETTKDDDAPPENDDTRDEERPPRTRPYPNVRFLLGIDGFPEAGFSACRVGGSGTEPLRYREGNEPLDYRLVPGTTTYEPVLLERGVGDAAALAGWRRLVEQGRMNEARRDVEVILLDEAGNPGPRWELRAAWPARYVAPDLDARDGDVAVETLELVHEGIERTGVE</sequence>
<comment type="caution">
    <text evidence="2">The sequence shown here is derived from an EMBL/GenBank/DDBJ whole genome shotgun (WGS) entry which is preliminary data.</text>
</comment>
<name>A0ABD5ZNW0_9EURY</name>
<evidence type="ECO:0000313" key="3">
    <source>
        <dbReference type="Proteomes" id="UP001596398"/>
    </source>
</evidence>
<protein>
    <submittedName>
        <fullName evidence="2">Phage tail protein</fullName>
    </submittedName>
</protein>
<dbReference type="InterPro" id="IPR011747">
    <property type="entry name" value="CHP02241"/>
</dbReference>
<dbReference type="PANTHER" id="PTHR38009">
    <property type="entry name" value="CONSERVED HYPOTHETICAL PHAGE TAIL PROTEIN"/>
    <property type="match status" value="1"/>
</dbReference>
<accession>A0ABD5ZNW0</accession>
<dbReference type="Pfam" id="PF06841">
    <property type="entry name" value="Phage_T4_gp19"/>
    <property type="match status" value="1"/>
</dbReference>
<evidence type="ECO:0000313" key="2">
    <source>
        <dbReference type="EMBL" id="MFC7235110.1"/>
    </source>
</evidence>
<dbReference type="EMBL" id="JBHTAP010000001">
    <property type="protein sequence ID" value="MFC7235110.1"/>
    <property type="molecule type" value="Genomic_DNA"/>
</dbReference>
<keyword evidence="3" id="KW-1185">Reference proteome</keyword>
<gene>
    <name evidence="2" type="ORF">ACFQJ4_07250</name>
</gene>
<dbReference type="PANTHER" id="PTHR38009:SF1">
    <property type="entry name" value="CONSERVED HYPOTHETICAL PHAGE TAIL PROTEIN"/>
    <property type="match status" value="1"/>
</dbReference>
<proteinExistence type="predicted"/>
<feature type="compositionally biased region" description="Basic and acidic residues" evidence="1">
    <location>
        <begin position="8"/>
        <end position="38"/>
    </location>
</feature>
<organism evidence="2 3">
    <name type="scientific">Halosegnis marinus</name>
    <dbReference type="NCBI Taxonomy" id="3034023"/>
    <lineage>
        <taxon>Archaea</taxon>
        <taxon>Methanobacteriati</taxon>
        <taxon>Methanobacteriota</taxon>
        <taxon>Stenosarchaea group</taxon>
        <taxon>Halobacteria</taxon>
        <taxon>Halobacteriales</taxon>
        <taxon>Natronomonadaceae</taxon>
        <taxon>Halosegnis</taxon>
    </lineage>
</organism>
<dbReference type="GeneID" id="79266793"/>
<dbReference type="AlphaFoldDB" id="A0ABD5ZNW0"/>
<dbReference type="RefSeq" id="WP_276236132.1">
    <property type="nucleotide sequence ID" value="NZ_CP119802.1"/>
</dbReference>
<reference evidence="2 3" key="1">
    <citation type="journal article" date="2019" name="Int. J. Syst. Evol. Microbiol.">
        <title>The Global Catalogue of Microorganisms (GCM) 10K type strain sequencing project: providing services to taxonomists for standard genome sequencing and annotation.</title>
        <authorList>
            <consortium name="The Broad Institute Genomics Platform"/>
            <consortium name="The Broad Institute Genome Sequencing Center for Infectious Disease"/>
            <person name="Wu L."/>
            <person name="Ma J."/>
        </authorList>
    </citation>
    <scope>NUCLEOTIDE SEQUENCE [LARGE SCALE GENOMIC DNA]</scope>
    <source>
        <strain evidence="2 3">DT85</strain>
    </source>
</reference>